<gene>
    <name evidence="1" type="ORF">CDCA_CDCA15G4046</name>
</gene>
<accession>A0AAV9J0U1</accession>
<organism evidence="1 2">
    <name type="scientific">Cyanidium caldarium</name>
    <name type="common">Red alga</name>
    <dbReference type="NCBI Taxonomy" id="2771"/>
    <lineage>
        <taxon>Eukaryota</taxon>
        <taxon>Rhodophyta</taxon>
        <taxon>Bangiophyceae</taxon>
        <taxon>Cyanidiales</taxon>
        <taxon>Cyanidiaceae</taxon>
        <taxon>Cyanidium</taxon>
    </lineage>
</organism>
<sequence length="149" mass="17175">MEPDGQLPTEYERLRARPRRCDLVRAIKKRGGFRRAAGVMGMRTTGDMQQPRDGSAPPLRRVSGQVRPCNYWIWENMWRDLLQYMEQRKAARNIAPSVGGLITAYRHDLAEAVGKFAGIRTLNRRLDMLARSQVPSPHADFDYLRHQVV</sequence>
<comment type="caution">
    <text evidence="1">The sequence shown here is derived from an EMBL/GenBank/DDBJ whole genome shotgun (WGS) entry which is preliminary data.</text>
</comment>
<proteinExistence type="predicted"/>
<dbReference type="AlphaFoldDB" id="A0AAV9J0U1"/>
<protein>
    <submittedName>
        <fullName evidence="1">Uncharacterized protein</fullName>
    </submittedName>
</protein>
<dbReference type="EMBL" id="JANCYW010000015">
    <property type="protein sequence ID" value="KAK4538021.1"/>
    <property type="molecule type" value="Genomic_DNA"/>
</dbReference>
<reference evidence="1 2" key="1">
    <citation type="submission" date="2022-07" db="EMBL/GenBank/DDBJ databases">
        <title>Genome-wide signatures of adaptation to extreme environments.</title>
        <authorList>
            <person name="Cho C.H."/>
            <person name="Yoon H.S."/>
        </authorList>
    </citation>
    <scope>NUCLEOTIDE SEQUENCE [LARGE SCALE GENOMIC DNA]</scope>
    <source>
        <strain evidence="1 2">DBV 063 E5</strain>
    </source>
</reference>
<name>A0AAV9J0U1_CYACA</name>
<evidence type="ECO:0000313" key="1">
    <source>
        <dbReference type="EMBL" id="KAK4538021.1"/>
    </source>
</evidence>
<keyword evidence="2" id="KW-1185">Reference proteome</keyword>
<dbReference type="Proteomes" id="UP001301350">
    <property type="component" value="Unassembled WGS sequence"/>
</dbReference>
<evidence type="ECO:0000313" key="2">
    <source>
        <dbReference type="Proteomes" id="UP001301350"/>
    </source>
</evidence>